<keyword evidence="1" id="KW-0812">Transmembrane</keyword>
<keyword evidence="1" id="KW-1133">Transmembrane helix</keyword>
<dbReference type="NCBIfam" id="TIGR00056">
    <property type="entry name" value="MlaE family lipid ABC transporter permease subunit"/>
    <property type="match status" value="1"/>
</dbReference>
<keyword evidence="3" id="KW-1185">Reference proteome</keyword>
<reference evidence="3" key="1">
    <citation type="journal article" date="2019" name="Int. J. Syst. Evol. Microbiol.">
        <title>The Global Catalogue of Microorganisms (GCM) 10K type strain sequencing project: providing services to taxonomists for standard genome sequencing and annotation.</title>
        <authorList>
            <consortium name="The Broad Institute Genomics Platform"/>
            <consortium name="The Broad Institute Genome Sequencing Center for Infectious Disease"/>
            <person name="Wu L."/>
            <person name="Ma J."/>
        </authorList>
    </citation>
    <scope>NUCLEOTIDE SEQUENCE [LARGE SCALE GENOMIC DNA]</scope>
    <source>
        <strain evidence="3">JCM 18423</strain>
    </source>
</reference>
<feature type="transmembrane region" description="Helical" evidence="1">
    <location>
        <begin position="191"/>
        <end position="215"/>
    </location>
</feature>
<proteinExistence type="inferred from homology"/>
<name>A0ABP9LYI8_9BURK</name>
<comment type="caution">
    <text evidence="2">The sequence shown here is derived from an EMBL/GenBank/DDBJ whole genome shotgun (WGS) entry which is preliminary data.</text>
</comment>
<dbReference type="EMBL" id="BAABKD010000001">
    <property type="protein sequence ID" value="GAA5084810.1"/>
    <property type="molecule type" value="Genomic_DNA"/>
</dbReference>
<dbReference type="Proteomes" id="UP001500227">
    <property type="component" value="Unassembled WGS sequence"/>
</dbReference>
<feature type="transmembrane region" description="Helical" evidence="1">
    <location>
        <begin position="334"/>
        <end position="352"/>
    </location>
</feature>
<organism evidence="2 3">
    <name type="scientific">Paenalcaligenes hermetiae</name>
    <dbReference type="NCBI Taxonomy" id="1157987"/>
    <lineage>
        <taxon>Bacteria</taxon>
        <taxon>Pseudomonadati</taxon>
        <taxon>Pseudomonadota</taxon>
        <taxon>Betaproteobacteria</taxon>
        <taxon>Burkholderiales</taxon>
        <taxon>Alcaligenaceae</taxon>
        <taxon>Paenalcaligenes</taxon>
    </lineage>
</organism>
<protein>
    <submittedName>
        <fullName evidence="2">ABC transporter permease</fullName>
    </submittedName>
</protein>
<keyword evidence="1" id="KW-0997">Cell inner membrane</keyword>
<comment type="caution">
    <text evidence="1">Lacks conserved residue(s) required for the propagation of feature annotation.</text>
</comment>
<gene>
    <name evidence="2" type="ORF">GCM10023337_02820</name>
</gene>
<keyword evidence="1" id="KW-0472">Membrane</keyword>
<evidence type="ECO:0000256" key="1">
    <source>
        <dbReference type="RuleBase" id="RU362044"/>
    </source>
</evidence>
<feature type="transmembrane region" description="Helical" evidence="1">
    <location>
        <begin position="296"/>
        <end position="314"/>
    </location>
</feature>
<feature type="transmembrane region" description="Helical" evidence="1">
    <location>
        <begin position="372"/>
        <end position="393"/>
    </location>
</feature>
<evidence type="ECO:0000313" key="3">
    <source>
        <dbReference type="Proteomes" id="UP001500227"/>
    </source>
</evidence>
<dbReference type="PANTHER" id="PTHR30188">
    <property type="entry name" value="ABC TRANSPORTER PERMEASE PROTEIN-RELATED"/>
    <property type="match status" value="1"/>
</dbReference>
<evidence type="ECO:0000313" key="2">
    <source>
        <dbReference type="EMBL" id="GAA5084810.1"/>
    </source>
</evidence>
<comment type="similarity">
    <text evidence="1">Belongs to the MlaE permease family.</text>
</comment>
<accession>A0ABP9LYI8</accession>
<sequence length="397" mass="43872">MPPAIADKQQPVYFFTVDFVSMAQSSFHFLRYENNTLFLQGEWVLAHYRQLCHELAQFTQHAQKYEHIDFSSLEKLDTAGAEQLCLLMTPEHLEEQLDHAQGLSAERAALLRTVAHALSTQEPPPPLPQHSAIGDFFVRIGEATHRFWRQAIELLAFIGLTLETLFFNMLRPSQWRVTAIVAQVEETAFNAVPIIALLTFLVGAVIAFLGATILADFGATIYTVNLVGFSFLREFAVLLTAILMAGRTASAFTAQIGSMKANEEIDALRAQGLNPLLILVIPRVLAMLLALPMLTFIGMIAGIFGGALVSFWTLDISPTMFIEIFKQDVSVRHFFLGMAKAPIFAFLIAVIGCLEGFKVTGSAQSVGERTTAAVVHSIFIVILLDALAALFYMEMGW</sequence>
<dbReference type="PANTHER" id="PTHR30188:SF3">
    <property type="entry name" value="ABC TRANSPORTER PERMEASE"/>
    <property type="match status" value="1"/>
</dbReference>
<dbReference type="InterPro" id="IPR003453">
    <property type="entry name" value="ABC_MlaE_roteobac"/>
</dbReference>
<comment type="subcellular location">
    <subcellularLocation>
        <location evidence="1">Cell inner membrane</location>
        <topology evidence="1">Multi-pass membrane protein</topology>
    </subcellularLocation>
</comment>
<dbReference type="InterPro" id="IPR030802">
    <property type="entry name" value="Permease_MalE"/>
</dbReference>
<dbReference type="Pfam" id="PF02405">
    <property type="entry name" value="MlaE"/>
    <property type="match status" value="1"/>
</dbReference>
<keyword evidence="1" id="KW-1003">Cell membrane</keyword>